<proteinExistence type="inferred from homology"/>
<dbReference type="SUPFAM" id="SSF56037">
    <property type="entry name" value="PheT/TilS domain"/>
    <property type="match status" value="1"/>
</dbReference>
<dbReference type="PANTHER" id="PTHR43033">
    <property type="entry name" value="TRNA(ILE)-LYSIDINE SYNTHASE-RELATED"/>
    <property type="match status" value="1"/>
</dbReference>
<dbReference type="GO" id="GO:0006400">
    <property type="term" value="P:tRNA modification"/>
    <property type="evidence" value="ECO:0007669"/>
    <property type="project" value="UniProtKB-UniRule"/>
</dbReference>
<dbReference type="InterPro" id="IPR012795">
    <property type="entry name" value="tRNA_Ile_lys_synt_N"/>
</dbReference>
<reference evidence="11 12" key="1">
    <citation type="submission" date="2014-11" db="EMBL/GenBank/DDBJ databases">
        <title>Pan-genome of Gallibacterium spp.</title>
        <authorList>
            <person name="Kudirkiene E."/>
            <person name="Bojesen A.M."/>
        </authorList>
    </citation>
    <scope>NUCLEOTIDE SEQUENCE [LARGE SCALE GENOMIC DNA]</scope>
    <source>
        <strain evidence="11 12">F 279</strain>
    </source>
</reference>
<evidence type="ECO:0000259" key="10">
    <source>
        <dbReference type="SMART" id="SM00977"/>
    </source>
</evidence>
<dbReference type="SUPFAM" id="SSF52402">
    <property type="entry name" value="Adenine nucleotide alpha hydrolases-like"/>
    <property type="match status" value="1"/>
</dbReference>
<feature type="transmembrane region" description="Helical" evidence="9">
    <location>
        <begin position="20"/>
        <end position="39"/>
    </location>
</feature>
<organism evidence="11 12">
    <name type="scientific">Gallibacterium anatis</name>
    <dbReference type="NCBI Taxonomy" id="750"/>
    <lineage>
        <taxon>Bacteria</taxon>
        <taxon>Pseudomonadati</taxon>
        <taxon>Pseudomonadota</taxon>
        <taxon>Gammaproteobacteria</taxon>
        <taxon>Pasteurellales</taxon>
        <taxon>Pasteurellaceae</taxon>
        <taxon>Gallibacterium</taxon>
    </lineage>
</organism>
<evidence type="ECO:0000256" key="4">
    <source>
        <dbReference type="ARBA" id="ARBA00022694"/>
    </source>
</evidence>
<dbReference type="Pfam" id="PF09179">
    <property type="entry name" value="TilS"/>
    <property type="match status" value="1"/>
</dbReference>
<feature type="binding site" evidence="8">
    <location>
        <begin position="26"/>
        <end position="31"/>
    </location>
    <ligand>
        <name>ATP</name>
        <dbReference type="ChEBI" id="CHEBI:30616"/>
    </ligand>
</feature>
<protein>
    <recommendedName>
        <fullName evidence="8">tRNA(Ile)-lysidine synthase</fullName>
        <ecNumber evidence="8">6.3.4.19</ecNumber>
    </recommendedName>
    <alternativeName>
        <fullName evidence="8">tRNA(Ile)-2-lysyl-cytidine synthase</fullName>
    </alternativeName>
    <alternativeName>
        <fullName evidence="8">tRNA(Ile)-lysidine synthetase</fullName>
    </alternativeName>
</protein>
<dbReference type="InterPro" id="IPR015262">
    <property type="entry name" value="tRNA_Ile_lys_synt_subst-bd"/>
</dbReference>
<dbReference type="InterPro" id="IPR012796">
    <property type="entry name" value="Lysidine-tRNA-synth_C"/>
</dbReference>
<comment type="similarity">
    <text evidence="8">Belongs to the tRNA(Ile)-lysidine synthase family.</text>
</comment>
<comment type="function">
    <text evidence="8">Ligates lysine onto the cytidine present at position 34 of the AUA codon-specific tRNA(Ile) that contains the anticodon CAU, in an ATP-dependent manner. Cytidine is converted to lysidine, thus changing the amino acid specificity of the tRNA from methionine to isoleucine.</text>
</comment>
<dbReference type="HAMAP" id="MF_01161">
    <property type="entry name" value="tRNA_Ile_lys_synt"/>
    <property type="match status" value="1"/>
</dbReference>
<dbReference type="Proteomes" id="UP000092643">
    <property type="component" value="Unassembled WGS sequence"/>
</dbReference>
<evidence type="ECO:0000256" key="2">
    <source>
        <dbReference type="ARBA" id="ARBA00022490"/>
    </source>
</evidence>
<dbReference type="Pfam" id="PF01171">
    <property type="entry name" value="ATP_bind_3"/>
    <property type="match status" value="1"/>
</dbReference>
<feature type="domain" description="Lysidine-tRNA(Ile) synthetase C-terminal" evidence="10">
    <location>
        <begin position="371"/>
        <end position="432"/>
    </location>
</feature>
<evidence type="ECO:0000256" key="3">
    <source>
        <dbReference type="ARBA" id="ARBA00022598"/>
    </source>
</evidence>
<dbReference type="CDD" id="cd01992">
    <property type="entry name" value="TilS_N"/>
    <property type="match status" value="1"/>
</dbReference>
<dbReference type="Pfam" id="PF11734">
    <property type="entry name" value="TilS_C"/>
    <property type="match status" value="1"/>
</dbReference>
<evidence type="ECO:0000256" key="5">
    <source>
        <dbReference type="ARBA" id="ARBA00022741"/>
    </source>
</evidence>
<dbReference type="PATRIC" id="fig|750.21.peg.676"/>
<accession>A0A1A7P5R5</accession>
<dbReference type="PANTHER" id="PTHR43033:SF1">
    <property type="entry name" value="TRNA(ILE)-LYSIDINE SYNTHASE-RELATED"/>
    <property type="match status" value="1"/>
</dbReference>
<keyword evidence="2 8" id="KW-0963">Cytoplasm</keyword>
<comment type="domain">
    <text evidence="8">The N-terminal region contains the highly conserved SGGXDS motif, predicted to be a P-loop motif involved in ATP binding.</text>
</comment>
<keyword evidence="9" id="KW-1133">Transmembrane helix</keyword>
<dbReference type="EC" id="6.3.4.19" evidence="8"/>
<comment type="caution">
    <text evidence="11">The sequence shown here is derived from an EMBL/GenBank/DDBJ whole genome shotgun (WGS) entry which is preliminary data.</text>
</comment>
<keyword evidence="9" id="KW-0812">Transmembrane</keyword>
<dbReference type="SUPFAM" id="SSF82829">
    <property type="entry name" value="MesJ substrate recognition domain-like"/>
    <property type="match status" value="1"/>
</dbReference>
<dbReference type="GO" id="GO:0032267">
    <property type="term" value="F:tRNA(Ile)-lysidine synthase activity"/>
    <property type="evidence" value="ECO:0007669"/>
    <property type="project" value="UniProtKB-EC"/>
</dbReference>
<dbReference type="GO" id="GO:0005524">
    <property type="term" value="F:ATP binding"/>
    <property type="evidence" value="ECO:0007669"/>
    <property type="project" value="UniProtKB-UniRule"/>
</dbReference>
<dbReference type="GO" id="GO:0005737">
    <property type="term" value="C:cytoplasm"/>
    <property type="evidence" value="ECO:0007669"/>
    <property type="project" value="UniProtKB-SubCell"/>
</dbReference>
<keyword evidence="9" id="KW-0472">Membrane</keyword>
<evidence type="ECO:0000256" key="1">
    <source>
        <dbReference type="ARBA" id="ARBA00004496"/>
    </source>
</evidence>
<dbReference type="EMBL" id="JTJO01000022">
    <property type="protein sequence ID" value="OBW99369.1"/>
    <property type="molecule type" value="Genomic_DNA"/>
</dbReference>
<dbReference type="AlphaFoldDB" id="A0A1A7P5R5"/>
<evidence type="ECO:0000256" key="6">
    <source>
        <dbReference type="ARBA" id="ARBA00022840"/>
    </source>
</evidence>
<dbReference type="NCBIfam" id="TIGR02432">
    <property type="entry name" value="lysidine_TilS_N"/>
    <property type="match status" value="1"/>
</dbReference>
<keyword evidence="3 8" id="KW-0436">Ligase</keyword>
<dbReference type="InterPro" id="IPR014729">
    <property type="entry name" value="Rossmann-like_a/b/a_fold"/>
</dbReference>
<evidence type="ECO:0000256" key="9">
    <source>
        <dbReference type="SAM" id="Phobius"/>
    </source>
</evidence>
<dbReference type="NCBIfam" id="TIGR02433">
    <property type="entry name" value="lysidine_TilS_C"/>
    <property type="match status" value="1"/>
</dbReference>
<dbReference type="RefSeq" id="WP_065232037.1">
    <property type="nucleotide sequence ID" value="NZ_JTJN01000013.1"/>
</dbReference>
<gene>
    <name evidence="8" type="primary">tilS</name>
    <name evidence="11" type="ORF">QV03_03575</name>
</gene>
<dbReference type="Gene3D" id="3.40.50.620">
    <property type="entry name" value="HUPs"/>
    <property type="match status" value="1"/>
</dbReference>
<dbReference type="InterPro" id="IPR012094">
    <property type="entry name" value="tRNA_Ile_lys_synt"/>
</dbReference>
<keyword evidence="4 8" id="KW-0819">tRNA processing</keyword>
<evidence type="ECO:0000256" key="7">
    <source>
        <dbReference type="ARBA" id="ARBA00048539"/>
    </source>
</evidence>
<evidence type="ECO:0000313" key="12">
    <source>
        <dbReference type="Proteomes" id="UP000092643"/>
    </source>
</evidence>
<sequence length="432" mass="50810">MDLITVLRQQIEQNALQNKAFLVGLSGGVDSTVLLHLFVRLSEQMPLKFRAIHIHHGISNNSDYWLDHCRQLCQQFDVPFSFEKVQLQQQRNIEAQARQVRYQAIQQHLNHNEVLVTAHHLDDQSETFLLALKRGSGVKGLAAMPTLSRLFSVPIFRPLLSVTRRQLEQYLAENQLTAIFDESNDDLRYERNFLRHQVLPLLRQRWATIDQAIVRSAQHCAEQEQLLEELLHPIFQQHLMEDNSLNLQGFHDYSLAKQRYLLRYWFAHLQQPMPSLKQLQVLLNEVVGAKNDRQPELQLNQKVVRRYQQQLYLTPIYQDLRAIKLPIQSGESVRLPDNLGELRCDQQSQQICFEWQQQQLILPLPQVPYRITIGFHYSKTVKIKANTKHTDIKKVWQMLAVPPWQRNRIPLIFINDRLQGAVGYFKNYDEQK</sequence>
<evidence type="ECO:0000256" key="8">
    <source>
        <dbReference type="HAMAP-Rule" id="MF_01161"/>
    </source>
</evidence>
<comment type="subcellular location">
    <subcellularLocation>
        <location evidence="1 8">Cytoplasm</location>
    </subcellularLocation>
</comment>
<evidence type="ECO:0000313" key="11">
    <source>
        <dbReference type="EMBL" id="OBW99369.1"/>
    </source>
</evidence>
<name>A0A1A7P5R5_9PAST</name>
<dbReference type="InterPro" id="IPR011063">
    <property type="entry name" value="TilS/TtcA_N"/>
</dbReference>
<dbReference type="SMART" id="SM00977">
    <property type="entry name" value="TilS_C"/>
    <property type="match status" value="1"/>
</dbReference>
<dbReference type="Gene3D" id="1.20.59.20">
    <property type="match status" value="1"/>
</dbReference>
<comment type="catalytic activity">
    <reaction evidence="7 8">
        <text>cytidine(34) in tRNA(Ile2) + L-lysine + ATP = lysidine(34) in tRNA(Ile2) + AMP + diphosphate + H(+)</text>
        <dbReference type="Rhea" id="RHEA:43744"/>
        <dbReference type="Rhea" id="RHEA-COMP:10625"/>
        <dbReference type="Rhea" id="RHEA-COMP:10670"/>
        <dbReference type="ChEBI" id="CHEBI:15378"/>
        <dbReference type="ChEBI" id="CHEBI:30616"/>
        <dbReference type="ChEBI" id="CHEBI:32551"/>
        <dbReference type="ChEBI" id="CHEBI:33019"/>
        <dbReference type="ChEBI" id="CHEBI:82748"/>
        <dbReference type="ChEBI" id="CHEBI:83665"/>
        <dbReference type="ChEBI" id="CHEBI:456215"/>
        <dbReference type="EC" id="6.3.4.19"/>
    </reaction>
</comment>
<keyword evidence="5 8" id="KW-0547">Nucleotide-binding</keyword>
<keyword evidence="6 8" id="KW-0067">ATP-binding</keyword>